<proteinExistence type="predicted"/>
<dbReference type="Gene3D" id="2.60.120.260">
    <property type="entry name" value="Galactose-binding domain-like"/>
    <property type="match status" value="1"/>
</dbReference>
<sequence length="874" mass="95236">MTAGPTAAPASLADLRAGFLTPPPDSRPMMRWWWFGPAVQRAELDRELRVMAAAGLGGVEVSFVYPLVEHSPEMMSAEVLGHLRYAAEQARDLGLRFDLTLGSGWSFGGPHIDTERAAHKLDWERRELSTAGLDIPVASAWPGEQIVAGYVGLGLERPVDYQPLEISDGLLHIPAGSGPRQLLLAVSRPTGQLVKRAAAGADGPVLDHFSAAAARSHIEHVAEPLLRAVGAELVGSVFCDSLEVYAANWTPELITEFAARRGYPLLPRLHQLIIDEEGSARLRIDYFRTLTELYEENFVTVFRDWAAGHGVPFRIQGYGTPPAKISSYRFADLYEGEGWGWKKITQGRWATSAGHLYGLAVVSSETWTWVHSPSFRATALDLKGEAHEHLLSGINQFIGHGWPYSPSGSDRDPDGLGWYFYAAGALDDRNPWWPAMPELARYLQRLCWLMRQGRPIADVLIFVPCDDLYPGLGREVGGNLDLWHHAAAHIDRRIPATIRENGWDYDLVDDETLTAVDPADRPVLILPAVTNLRPETQAWLEKYELAGGVIFSIDGSPVQGARTVSAEDLAAALDEVVAPDLRLADADGEVGTVHRRVGDQDVYLVINTGPYRRRLSASPRVTRSAFELWDPDAATVRDSGSSFGGTVGLELEPYQATVLVLHDDSTAAPSSESVEGPITQPQGPQPVEGSELNHNWTVQFGAESPTPIDLPHRWEDDPARTAFSGTATYRTTVDLDRDWLAEGSRMILDFGPVSPTDAGSSAQDGIRGNSYRVAAATPVGEIVQVTVNDQHCGTLWAPPYRIEIGDQLRTGSNSITLQVSNTAANAVAVDTAIGRAVSAGQHNYGRRFAMQDLAKAADGLSSGLLTVPVLRRLR</sequence>
<dbReference type="Proteomes" id="UP000319263">
    <property type="component" value="Chromosome"/>
</dbReference>
<dbReference type="KEGG" id="mik:FOE78_13665"/>
<evidence type="ECO:0000313" key="2">
    <source>
        <dbReference type="EMBL" id="QDP96817.1"/>
    </source>
</evidence>
<reference evidence="2 3" key="1">
    <citation type="submission" date="2019-07" db="EMBL/GenBank/DDBJ databases">
        <title>Microlunatus dokdonensis sp. nov. isolated from the rhizospheric soil of the wild plant Elymus tsukushiensis.</title>
        <authorList>
            <person name="Ghim S.-Y."/>
            <person name="Hwang Y.-J."/>
            <person name="Son J.-S."/>
            <person name="Shin J.-H."/>
        </authorList>
    </citation>
    <scope>NUCLEOTIDE SEQUENCE [LARGE SCALE GENOMIC DNA]</scope>
    <source>
        <strain evidence="2 3">KUDC0627</strain>
    </source>
</reference>
<dbReference type="EMBL" id="CP041692">
    <property type="protein sequence ID" value="QDP96817.1"/>
    <property type="molecule type" value="Genomic_DNA"/>
</dbReference>
<evidence type="ECO:0008006" key="4">
    <source>
        <dbReference type="Google" id="ProtNLM"/>
    </source>
</evidence>
<dbReference type="RefSeq" id="WP_143986779.1">
    <property type="nucleotide sequence ID" value="NZ_CP041692.1"/>
</dbReference>
<dbReference type="Pfam" id="PF17132">
    <property type="entry name" value="Glyco_hydro_106"/>
    <property type="match status" value="3"/>
</dbReference>
<dbReference type="SUPFAM" id="SSF49785">
    <property type="entry name" value="Galactose-binding domain-like"/>
    <property type="match status" value="1"/>
</dbReference>
<protein>
    <recommendedName>
        <fullName evidence="4">Alpha-L-rhamnosidase</fullName>
    </recommendedName>
</protein>
<dbReference type="AlphaFoldDB" id="A0A516Q094"/>
<dbReference type="OrthoDB" id="9761519at2"/>
<dbReference type="InterPro" id="IPR008979">
    <property type="entry name" value="Galactose-bd-like_sf"/>
</dbReference>
<dbReference type="PANTHER" id="PTHR36848">
    <property type="entry name" value="DNA-BINDING PROTEIN (PUTATIVE SECRETED PROTEIN)-RELATED"/>
    <property type="match status" value="1"/>
</dbReference>
<evidence type="ECO:0000256" key="1">
    <source>
        <dbReference type="SAM" id="MobiDB-lite"/>
    </source>
</evidence>
<organism evidence="2 3">
    <name type="scientific">Microlunatus elymi</name>
    <dbReference type="NCBI Taxonomy" id="2596828"/>
    <lineage>
        <taxon>Bacteria</taxon>
        <taxon>Bacillati</taxon>
        <taxon>Actinomycetota</taxon>
        <taxon>Actinomycetes</taxon>
        <taxon>Propionibacteriales</taxon>
        <taxon>Propionibacteriaceae</taxon>
        <taxon>Microlunatus</taxon>
    </lineage>
</organism>
<accession>A0A516Q094</accession>
<dbReference type="InterPro" id="IPR053161">
    <property type="entry name" value="Ulvan_degrading_GH"/>
</dbReference>
<evidence type="ECO:0000313" key="3">
    <source>
        <dbReference type="Proteomes" id="UP000319263"/>
    </source>
</evidence>
<name>A0A516Q094_9ACTN</name>
<keyword evidence="3" id="KW-1185">Reference proteome</keyword>
<feature type="region of interest" description="Disordered" evidence="1">
    <location>
        <begin position="666"/>
        <end position="687"/>
    </location>
</feature>
<dbReference type="PANTHER" id="PTHR36848:SF2">
    <property type="entry name" value="SECRETED PROTEIN"/>
    <property type="match status" value="1"/>
</dbReference>
<gene>
    <name evidence="2" type="ORF">FOE78_13665</name>
</gene>